<reference evidence="3 4" key="1">
    <citation type="journal article" date="2017" name="New Microbes New Infect">
        <title>Genome sequence of 'Leucobacter massiliensis' sp. nov. isolated from human pharynx after travel to the 2014 Hajj.</title>
        <authorList>
            <person name="Leangapichart T."/>
            <person name="Gautret P."/>
            <person name="Nguyen T.T."/>
            <person name="Armstrong N."/>
            <person name="Rolain J.M."/>
        </authorList>
    </citation>
    <scope>NUCLEOTIDE SEQUENCE [LARGE SCALE GENOMIC DNA]</scope>
    <source>
        <strain evidence="3 4">122RC15</strain>
    </source>
</reference>
<dbReference type="EMBL" id="MWZD01000013">
    <property type="protein sequence ID" value="PRI11923.1"/>
    <property type="molecule type" value="Genomic_DNA"/>
</dbReference>
<dbReference type="OrthoDB" id="9794876at2"/>
<protein>
    <recommendedName>
        <fullName evidence="2">UPF0102 protein B4915_02270</fullName>
    </recommendedName>
</protein>
<evidence type="ECO:0000313" key="3">
    <source>
        <dbReference type="EMBL" id="PRI11923.1"/>
    </source>
</evidence>
<evidence type="ECO:0000313" key="4">
    <source>
        <dbReference type="Proteomes" id="UP000238650"/>
    </source>
</evidence>
<dbReference type="SUPFAM" id="SSF52980">
    <property type="entry name" value="Restriction endonuclease-like"/>
    <property type="match status" value="1"/>
</dbReference>
<organism evidence="3 4">
    <name type="scientific">Leucobacter massiliensis</name>
    <dbReference type="NCBI Taxonomy" id="1686285"/>
    <lineage>
        <taxon>Bacteria</taxon>
        <taxon>Bacillati</taxon>
        <taxon>Actinomycetota</taxon>
        <taxon>Actinomycetes</taxon>
        <taxon>Micrococcales</taxon>
        <taxon>Microbacteriaceae</taxon>
        <taxon>Leucobacter</taxon>
    </lineage>
</organism>
<accession>A0A2S9QQQ3</accession>
<evidence type="ECO:0000256" key="2">
    <source>
        <dbReference type="HAMAP-Rule" id="MF_00048"/>
    </source>
</evidence>
<gene>
    <name evidence="3" type="ORF">B4915_02270</name>
</gene>
<dbReference type="InterPro" id="IPR011335">
    <property type="entry name" value="Restrct_endonuc-II-like"/>
</dbReference>
<dbReference type="InterPro" id="IPR011856">
    <property type="entry name" value="tRNA_endonuc-like_dom_sf"/>
</dbReference>
<sequence>MNPTAEHAPHNQTLGARGESIAARYLEGLGYRIVDRNWRTRQGELDIVAFDDGTLVAVEVKTRGGAGCGHPLEAITARKAARLRRLLLDWARTHASRGIGLRIDAVGITLRWEQKPRIDHLRGIL</sequence>
<name>A0A2S9QQQ3_9MICO</name>
<dbReference type="Gene3D" id="3.40.1350.10">
    <property type="match status" value="1"/>
</dbReference>
<comment type="caution">
    <text evidence="3">The sequence shown here is derived from an EMBL/GenBank/DDBJ whole genome shotgun (WGS) entry which is preliminary data.</text>
</comment>
<dbReference type="GO" id="GO:0003676">
    <property type="term" value="F:nucleic acid binding"/>
    <property type="evidence" value="ECO:0007669"/>
    <property type="project" value="InterPro"/>
</dbReference>
<dbReference type="NCBIfam" id="NF009154">
    <property type="entry name" value="PRK12497.3-3"/>
    <property type="match status" value="1"/>
</dbReference>
<dbReference type="Pfam" id="PF02021">
    <property type="entry name" value="UPF0102"/>
    <property type="match status" value="1"/>
</dbReference>
<dbReference type="PANTHER" id="PTHR34039">
    <property type="entry name" value="UPF0102 PROTEIN YRAN"/>
    <property type="match status" value="1"/>
</dbReference>
<dbReference type="RefSeq" id="WP_105804237.1">
    <property type="nucleotide sequence ID" value="NZ_MWZD01000013.1"/>
</dbReference>
<comment type="similarity">
    <text evidence="1 2">Belongs to the UPF0102 family.</text>
</comment>
<dbReference type="CDD" id="cd20736">
    <property type="entry name" value="PoNe_Nuclease"/>
    <property type="match status" value="1"/>
</dbReference>
<evidence type="ECO:0000256" key="1">
    <source>
        <dbReference type="ARBA" id="ARBA00006738"/>
    </source>
</evidence>
<dbReference type="AlphaFoldDB" id="A0A2S9QQQ3"/>
<dbReference type="Proteomes" id="UP000238650">
    <property type="component" value="Unassembled WGS sequence"/>
</dbReference>
<proteinExistence type="inferred from homology"/>
<dbReference type="HAMAP" id="MF_00048">
    <property type="entry name" value="UPF0102"/>
    <property type="match status" value="1"/>
</dbReference>
<dbReference type="InterPro" id="IPR003509">
    <property type="entry name" value="UPF0102_YraN-like"/>
</dbReference>
<keyword evidence="4" id="KW-1185">Reference proteome</keyword>
<dbReference type="PANTHER" id="PTHR34039:SF1">
    <property type="entry name" value="UPF0102 PROTEIN YRAN"/>
    <property type="match status" value="1"/>
</dbReference>